<name>A0A4U7ASZ6_9PEZI</name>
<dbReference type="Proteomes" id="UP000308133">
    <property type="component" value="Unassembled WGS sequence"/>
</dbReference>
<protein>
    <submittedName>
        <fullName evidence="1">Uncharacterized protein</fullName>
    </submittedName>
</protein>
<dbReference type="EMBL" id="PTQR01000106">
    <property type="protein sequence ID" value="TKX19750.1"/>
    <property type="molecule type" value="Genomic_DNA"/>
</dbReference>
<sequence length="523" mass="61245">MPSLMDLLYLRETDKYSIFLRLTRLLGFDENQTVIYGLPPKLALDDSIHTKLNFMLCCRAGYGLARRWVFSVSDFVIGDPRAIQKMLPTTLPFLHYLHFHLHYINKPDCIGHAHRHCSPRDEPLQREDPETKELLKSWKKAIGYLSKHVKAGNLHLSGICDVADFETTLDFVEPLHKLPRLEECSLRLAFHRDDRITQLVKEVSHSCLHQHEEHQTDLVAPLGEVLWTPESGYHIIWALDDNALDEHRKIRSCLLWEMGCFCMRYHSAYFQERNCWAPPTPIFLASRRLKDEAQEVFLKGNRFVVLPSWPMTGLTGALPKRLPVNMFFLEHMPGNALCHLRSLEIVFEPLNMTKDLHSAFKDFCLWNDMIEYMRQHLLLSRITLTIHIADICPYTARFIHERDHVPQDVCDRVIDSYYAVFDPIKTLKRDGLRSLFIYLAHPKRFEIIESSDNDNDWPELVELAQSKKRDLERELEERVMGSEYNAVARGKGKYAMSQWLLRTQHIEEMDDPVYWRGDTYIGT</sequence>
<organism evidence="1 2">
    <name type="scientific">Elsinoe australis</name>
    <dbReference type="NCBI Taxonomy" id="40998"/>
    <lineage>
        <taxon>Eukaryota</taxon>
        <taxon>Fungi</taxon>
        <taxon>Dikarya</taxon>
        <taxon>Ascomycota</taxon>
        <taxon>Pezizomycotina</taxon>
        <taxon>Dothideomycetes</taxon>
        <taxon>Dothideomycetidae</taxon>
        <taxon>Myriangiales</taxon>
        <taxon>Elsinoaceae</taxon>
        <taxon>Elsinoe</taxon>
    </lineage>
</organism>
<proteinExistence type="predicted"/>
<accession>A0A4U7ASZ6</accession>
<dbReference type="AlphaFoldDB" id="A0A4U7ASZ6"/>
<comment type="caution">
    <text evidence="1">The sequence shown here is derived from an EMBL/GenBank/DDBJ whole genome shotgun (WGS) entry which is preliminary data.</text>
</comment>
<gene>
    <name evidence="1" type="ORF">C1H76_7948</name>
</gene>
<evidence type="ECO:0000313" key="2">
    <source>
        <dbReference type="Proteomes" id="UP000308133"/>
    </source>
</evidence>
<evidence type="ECO:0000313" key="1">
    <source>
        <dbReference type="EMBL" id="TKX19750.1"/>
    </source>
</evidence>
<reference evidence="1 2" key="1">
    <citation type="submission" date="2018-02" db="EMBL/GenBank/DDBJ databases">
        <title>Draft genome sequences of Elsinoe sp., causing black scab on jojoba.</title>
        <authorList>
            <person name="Stodart B."/>
            <person name="Jeffress S."/>
            <person name="Ash G."/>
            <person name="Arun Chinnappa K."/>
        </authorList>
    </citation>
    <scope>NUCLEOTIDE SEQUENCE [LARGE SCALE GENOMIC DNA]</scope>
    <source>
        <strain evidence="1 2">Hillstone_2</strain>
    </source>
</reference>